<evidence type="ECO:0000313" key="5">
    <source>
        <dbReference type="Proteomes" id="UP000198995"/>
    </source>
</evidence>
<dbReference type="AlphaFoldDB" id="A0A1G6XFW4"/>
<dbReference type="STRING" id="2741.SAMN04489866_106120"/>
<evidence type="ECO:0000313" key="4">
    <source>
        <dbReference type="EMBL" id="SDD76086.1"/>
    </source>
</evidence>
<dbReference type="EMBL" id="FNAF01000006">
    <property type="protein sequence ID" value="SDD76086.1"/>
    <property type="molecule type" value="Genomic_DNA"/>
</dbReference>
<dbReference type="OrthoDB" id="9792929at2"/>
<dbReference type="GO" id="GO:0005840">
    <property type="term" value="C:ribosome"/>
    <property type="evidence" value="ECO:0007669"/>
    <property type="project" value="UniProtKB-KW"/>
</dbReference>
<evidence type="ECO:0000259" key="3">
    <source>
        <dbReference type="PROSITE" id="PS51186"/>
    </source>
</evidence>
<reference evidence="4 5" key="1">
    <citation type="submission" date="2016-10" db="EMBL/GenBank/DDBJ databases">
        <authorList>
            <person name="de Groot N.N."/>
        </authorList>
    </citation>
    <scope>NUCLEOTIDE SEQUENCE [LARGE SCALE GENOMIC DNA]</scope>
    <source>
        <strain evidence="4 5">DSM 20475</strain>
    </source>
</reference>
<name>A0A1G6XFW4_PEPNI</name>
<keyword evidence="5" id="KW-1185">Reference proteome</keyword>
<organism evidence="4 5">
    <name type="scientific">Peptococcus niger</name>
    <dbReference type="NCBI Taxonomy" id="2741"/>
    <lineage>
        <taxon>Bacteria</taxon>
        <taxon>Bacillati</taxon>
        <taxon>Bacillota</taxon>
        <taxon>Clostridia</taxon>
        <taxon>Eubacteriales</taxon>
        <taxon>Peptococcaceae</taxon>
        <taxon>Peptococcus</taxon>
    </lineage>
</organism>
<dbReference type="PROSITE" id="PS51186">
    <property type="entry name" value="GNAT"/>
    <property type="match status" value="1"/>
</dbReference>
<proteinExistence type="predicted"/>
<dbReference type="InterPro" id="IPR000182">
    <property type="entry name" value="GNAT_dom"/>
</dbReference>
<dbReference type="Proteomes" id="UP000198995">
    <property type="component" value="Unassembled WGS sequence"/>
</dbReference>
<dbReference type="PANTHER" id="PTHR10545:SF29">
    <property type="entry name" value="GH14572P-RELATED"/>
    <property type="match status" value="1"/>
</dbReference>
<keyword evidence="1" id="KW-0808">Transferase</keyword>
<dbReference type="CDD" id="cd04301">
    <property type="entry name" value="NAT_SF"/>
    <property type="match status" value="1"/>
</dbReference>
<dbReference type="Pfam" id="PF00583">
    <property type="entry name" value="Acetyltransf_1"/>
    <property type="match status" value="1"/>
</dbReference>
<keyword evidence="4" id="KW-0689">Ribosomal protein</keyword>
<dbReference type="PANTHER" id="PTHR10545">
    <property type="entry name" value="DIAMINE N-ACETYLTRANSFERASE"/>
    <property type="match status" value="1"/>
</dbReference>
<evidence type="ECO:0000256" key="1">
    <source>
        <dbReference type="ARBA" id="ARBA00022679"/>
    </source>
</evidence>
<evidence type="ECO:0000256" key="2">
    <source>
        <dbReference type="ARBA" id="ARBA00023315"/>
    </source>
</evidence>
<dbReference type="SUPFAM" id="SSF55729">
    <property type="entry name" value="Acyl-CoA N-acyltransferases (Nat)"/>
    <property type="match status" value="1"/>
</dbReference>
<dbReference type="InterPro" id="IPR051016">
    <property type="entry name" value="Diverse_Substrate_AcTransf"/>
</dbReference>
<accession>A0A1G6XFW4</accession>
<dbReference type="GO" id="GO:0008080">
    <property type="term" value="F:N-acetyltransferase activity"/>
    <property type="evidence" value="ECO:0007669"/>
    <property type="project" value="UniProtKB-ARBA"/>
</dbReference>
<dbReference type="InterPro" id="IPR016181">
    <property type="entry name" value="Acyl_CoA_acyltransferase"/>
</dbReference>
<keyword evidence="2" id="KW-0012">Acyltransferase</keyword>
<dbReference type="Gene3D" id="3.40.630.30">
    <property type="match status" value="1"/>
</dbReference>
<feature type="domain" description="N-acetyltransferase" evidence="3">
    <location>
        <begin position="7"/>
        <end position="158"/>
    </location>
</feature>
<sequence>METSEKITIREAQPSDMDFIYDLIYQLAIHEERPEDFTADKGHLADLIFTRQMAQVRLAFLNDKPMAFMLYYPVVSTFSGHLNYYVEDLFVLPAGRRYGIGKRMLTSLRDEPGIEGLKWTCLTDNEEGLTFHHAIGGQQGLACYPFYLNRSEDDGSAQ</sequence>
<protein>
    <submittedName>
        <fullName evidence="4">Ribosomal protein S18 acetylase RimI</fullName>
    </submittedName>
</protein>
<gene>
    <name evidence="4" type="ORF">SAMN04489866_106120</name>
</gene>
<dbReference type="RefSeq" id="WP_091791892.1">
    <property type="nucleotide sequence ID" value="NZ_FNAF01000006.1"/>
</dbReference>
<keyword evidence="4" id="KW-0687">Ribonucleoprotein</keyword>